<name>A0ABT9ZPR7_9BACI</name>
<reference evidence="2 3" key="1">
    <citation type="submission" date="2023-07" db="EMBL/GenBank/DDBJ databases">
        <title>Genomic Encyclopedia of Type Strains, Phase IV (KMG-IV): sequencing the most valuable type-strain genomes for metagenomic binning, comparative biology and taxonomic classification.</title>
        <authorList>
            <person name="Goeker M."/>
        </authorList>
    </citation>
    <scope>NUCLEOTIDE SEQUENCE [LARGE SCALE GENOMIC DNA]</scope>
    <source>
        <strain evidence="2 3">DSM 9768</strain>
    </source>
</reference>
<dbReference type="Proteomes" id="UP001230005">
    <property type="component" value="Unassembled WGS sequence"/>
</dbReference>
<dbReference type="EMBL" id="JAUSUG010000001">
    <property type="protein sequence ID" value="MDQ0252716.1"/>
    <property type="molecule type" value="Genomic_DNA"/>
</dbReference>
<dbReference type="PANTHER" id="PTHR34822:SF1">
    <property type="entry name" value="GRPB FAMILY PROTEIN"/>
    <property type="match status" value="1"/>
</dbReference>
<accession>A0ABT9ZPR7</accession>
<dbReference type="SUPFAM" id="SSF81301">
    <property type="entry name" value="Nucleotidyltransferase"/>
    <property type="match status" value="1"/>
</dbReference>
<evidence type="ECO:0000313" key="3">
    <source>
        <dbReference type="Proteomes" id="UP001230005"/>
    </source>
</evidence>
<protein>
    <submittedName>
        <fullName evidence="2">GrpB-like predicted nucleotidyltransferase (UPF0157 family)</fullName>
    </submittedName>
</protein>
<gene>
    <name evidence="2" type="ORF">J2S74_000088</name>
</gene>
<sequence>MLGLPKGEVFLIPWTNKWEKEFIVEKERMQNKIGKYIVAVHHIGSTAIKNLSAKPIIDIAVELKDFEDGDKCRTPLEELGYSYKGTRVLPDRHYFTKGDPRTHQIHMYQSGNRYLLEQLFFRDYLRENETARNQYEKLKQELISASQGNKHKYAQDKTDFVKAILNRKNI</sequence>
<organism evidence="2 3">
    <name type="scientific">Evansella vedderi</name>
    <dbReference type="NCBI Taxonomy" id="38282"/>
    <lineage>
        <taxon>Bacteria</taxon>
        <taxon>Bacillati</taxon>
        <taxon>Bacillota</taxon>
        <taxon>Bacilli</taxon>
        <taxon>Bacillales</taxon>
        <taxon>Bacillaceae</taxon>
        <taxon>Evansella</taxon>
    </lineage>
</organism>
<proteinExistence type="predicted"/>
<dbReference type="InterPro" id="IPR007344">
    <property type="entry name" value="GrpB/CoaE"/>
</dbReference>
<dbReference type="PANTHER" id="PTHR34822">
    <property type="entry name" value="GRPB DOMAIN PROTEIN (AFU_ORTHOLOGUE AFUA_1G01530)"/>
    <property type="match status" value="1"/>
</dbReference>
<feature type="coiled-coil region" evidence="1">
    <location>
        <begin position="121"/>
        <end position="148"/>
    </location>
</feature>
<dbReference type="Pfam" id="PF04229">
    <property type="entry name" value="GrpB"/>
    <property type="match status" value="1"/>
</dbReference>
<dbReference type="RefSeq" id="WP_307320437.1">
    <property type="nucleotide sequence ID" value="NZ_JAUSUG010000001.1"/>
</dbReference>
<dbReference type="Gene3D" id="3.30.460.10">
    <property type="entry name" value="Beta Polymerase, domain 2"/>
    <property type="match status" value="1"/>
</dbReference>
<evidence type="ECO:0000256" key="1">
    <source>
        <dbReference type="SAM" id="Coils"/>
    </source>
</evidence>
<dbReference type="InterPro" id="IPR043519">
    <property type="entry name" value="NT_sf"/>
</dbReference>
<evidence type="ECO:0000313" key="2">
    <source>
        <dbReference type="EMBL" id="MDQ0252716.1"/>
    </source>
</evidence>
<comment type="caution">
    <text evidence="2">The sequence shown here is derived from an EMBL/GenBank/DDBJ whole genome shotgun (WGS) entry which is preliminary data.</text>
</comment>
<keyword evidence="1" id="KW-0175">Coiled coil</keyword>
<keyword evidence="3" id="KW-1185">Reference proteome</keyword>